<comment type="similarity">
    <text evidence="1">Belongs to the cerato-ulmin hydrophobin family.</text>
</comment>
<evidence type="ECO:0000256" key="3">
    <source>
        <dbReference type="SAM" id="MobiDB-lite"/>
    </source>
</evidence>
<dbReference type="OrthoDB" id="4500971at2759"/>
<dbReference type="HOGENOM" id="CLU_141181_0_0_1"/>
<dbReference type="PANTHER" id="PTHR42341">
    <property type="entry name" value="HYDROPHOBIN"/>
    <property type="match status" value="1"/>
</dbReference>
<dbReference type="AlphaFoldDB" id="M2URC1"/>
<organism evidence="4 5">
    <name type="scientific">Cochliobolus heterostrophus (strain C5 / ATCC 48332 / race O)</name>
    <name type="common">Southern corn leaf blight fungus</name>
    <name type="synonym">Bipolaris maydis</name>
    <dbReference type="NCBI Taxonomy" id="701091"/>
    <lineage>
        <taxon>Eukaryota</taxon>
        <taxon>Fungi</taxon>
        <taxon>Dikarya</taxon>
        <taxon>Ascomycota</taxon>
        <taxon>Pezizomycotina</taxon>
        <taxon>Dothideomycetes</taxon>
        <taxon>Pleosporomycetidae</taxon>
        <taxon>Pleosporales</taxon>
        <taxon>Pleosporineae</taxon>
        <taxon>Pleosporaceae</taxon>
        <taxon>Bipolaris</taxon>
    </lineage>
</organism>
<gene>
    <name evidence="4" type="ORF">COCHEDRAFT_1179262</name>
</gene>
<keyword evidence="5" id="KW-1185">Reference proteome</keyword>
<accession>M2URC1</accession>
<reference evidence="4 5" key="1">
    <citation type="journal article" date="2012" name="PLoS Pathog.">
        <title>Diverse lifestyles and strategies of plant pathogenesis encoded in the genomes of eighteen Dothideomycetes fungi.</title>
        <authorList>
            <person name="Ohm R.A."/>
            <person name="Feau N."/>
            <person name="Henrissat B."/>
            <person name="Schoch C.L."/>
            <person name="Horwitz B.A."/>
            <person name="Barry K.W."/>
            <person name="Condon B.J."/>
            <person name="Copeland A.C."/>
            <person name="Dhillon B."/>
            <person name="Glaser F."/>
            <person name="Hesse C.N."/>
            <person name="Kosti I."/>
            <person name="LaButti K."/>
            <person name="Lindquist E.A."/>
            <person name="Lucas S."/>
            <person name="Salamov A.A."/>
            <person name="Bradshaw R.E."/>
            <person name="Ciuffetti L."/>
            <person name="Hamelin R.C."/>
            <person name="Kema G.H.J."/>
            <person name="Lawrence C."/>
            <person name="Scott J.A."/>
            <person name="Spatafora J.W."/>
            <person name="Turgeon B.G."/>
            <person name="de Wit P.J.G.M."/>
            <person name="Zhong S."/>
            <person name="Goodwin S.B."/>
            <person name="Grigoriev I.V."/>
        </authorList>
    </citation>
    <scope>NUCLEOTIDE SEQUENCE [LARGE SCALE GENOMIC DNA]</scope>
    <source>
        <strain evidence="5">C5 / ATCC 48332 / race O</strain>
    </source>
</reference>
<evidence type="ECO:0000256" key="2">
    <source>
        <dbReference type="ARBA" id="ARBA00023157"/>
    </source>
</evidence>
<dbReference type="OMA" id="PFAMTET"/>
<name>M2URC1_COCH5</name>
<dbReference type="EMBL" id="KB445578">
    <property type="protein sequence ID" value="EMD90447.1"/>
    <property type="molecule type" value="Genomic_DNA"/>
</dbReference>
<reference evidence="5" key="2">
    <citation type="journal article" date="2013" name="PLoS Genet.">
        <title>Comparative genome structure, secondary metabolite, and effector coding capacity across Cochliobolus pathogens.</title>
        <authorList>
            <person name="Condon B.J."/>
            <person name="Leng Y."/>
            <person name="Wu D."/>
            <person name="Bushley K.E."/>
            <person name="Ohm R.A."/>
            <person name="Otillar R."/>
            <person name="Martin J."/>
            <person name="Schackwitz W."/>
            <person name="Grimwood J."/>
            <person name="MohdZainudin N."/>
            <person name="Xue C."/>
            <person name="Wang R."/>
            <person name="Manning V.A."/>
            <person name="Dhillon B."/>
            <person name="Tu Z.J."/>
            <person name="Steffenson B.J."/>
            <person name="Salamov A."/>
            <person name="Sun H."/>
            <person name="Lowry S."/>
            <person name="LaButti K."/>
            <person name="Han J."/>
            <person name="Copeland A."/>
            <person name="Lindquist E."/>
            <person name="Barry K."/>
            <person name="Schmutz J."/>
            <person name="Baker S.E."/>
            <person name="Ciuffetti L.M."/>
            <person name="Grigoriev I.V."/>
            <person name="Zhong S."/>
            <person name="Turgeon B.G."/>
        </authorList>
    </citation>
    <scope>NUCLEOTIDE SEQUENCE [LARGE SCALE GENOMIC DNA]</scope>
    <source>
        <strain evidence="5">C5 / ATCC 48332 / race O</strain>
    </source>
</reference>
<dbReference type="PANTHER" id="PTHR42341:SF1">
    <property type="entry name" value="HYDROPHOBIN"/>
    <property type="match status" value="1"/>
</dbReference>
<proteinExistence type="inferred from homology"/>
<protein>
    <recommendedName>
        <fullName evidence="6">Hydrophobin</fullName>
    </recommendedName>
</protein>
<evidence type="ECO:0000256" key="1">
    <source>
        <dbReference type="ARBA" id="ARBA00009576"/>
    </source>
</evidence>
<dbReference type="Pfam" id="PF06766">
    <property type="entry name" value="Hydrophobin_2"/>
    <property type="match status" value="1"/>
</dbReference>
<keyword evidence="2" id="KW-1015">Disulfide bond</keyword>
<evidence type="ECO:0008006" key="6">
    <source>
        <dbReference type="Google" id="ProtNLM"/>
    </source>
</evidence>
<dbReference type="InterPro" id="IPR010636">
    <property type="entry name" value="Class_II_hydrophobin"/>
</dbReference>
<feature type="compositionally biased region" description="Gly residues" evidence="3">
    <location>
        <begin position="125"/>
        <end position="134"/>
    </location>
</feature>
<feature type="compositionally biased region" description="Polar residues" evidence="3">
    <location>
        <begin position="136"/>
        <end position="157"/>
    </location>
</feature>
<dbReference type="SUPFAM" id="SSF101751">
    <property type="entry name" value="Hydrophobin II, HfbII"/>
    <property type="match status" value="1"/>
</dbReference>
<dbReference type="InterPro" id="IPR036686">
    <property type="entry name" value="Class_II_Hydrophobin_sf"/>
</dbReference>
<dbReference type="STRING" id="701091.M2URC1"/>
<dbReference type="Proteomes" id="UP000016936">
    <property type="component" value="Unassembled WGS sequence"/>
</dbReference>
<feature type="compositionally biased region" description="Gly residues" evidence="3">
    <location>
        <begin position="96"/>
        <end position="118"/>
    </location>
</feature>
<sequence length="157" mass="14879">MRYTILAFAIGAIAAPLTDYPTALCPAGLYSNAQCCATDILGVAALNCQNPTTTPTSTGDFISGCAAVGQQAQCCVIPVAGQALLCQDVSPSGNGGINGDANGGNTGSANGGANGGNNGSADDGGANGATGGGAQAVQTPTSSPASQATPCPSDAPN</sequence>
<evidence type="ECO:0000313" key="5">
    <source>
        <dbReference type="Proteomes" id="UP000016936"/>
    </source>
</evidence>
<dbReference type="GO" id="GO:0005576">
    <property type="term" value="C:extracellular region"/>
    <property type="evidence" value="ECO:0007669"/>
    <property type="project" value="InterPro"/>
</dbReference>
<evidence type="ECO:0000313" key="4">
    <source>
        <dbReference type="EMBL" id="EMD90447.1"/>
    </source>
</evidence>
<dbReference type="Gene3D" id="3.20.120.10">
    <property type="entry name" value="Hydrophobin"/>
    <property type="match status" value="1"/>
</dbReference>
<feature type="region of interest" description="Disordered" evidence="3">
    <location>
        <begin position="96"/>
        <end position="157"/>
    </location>
</feature>
<dbReference type="CDD" id="cd23508">
    <property type="entry name" value="hydrophobin_II"/>
    <property type="match status" value="1"/>
</dbReference>
<dbReference type="eggNOG" id="ENOG502SUV9">
    <property type="taxonomic scope" value="Eukaryota"/>
</dbReference>